<dbReference type="RefSeq" id="WP_181215924.1">
    <property type="nucleotide sequence ID" value="NZ_JABUHM010000009.1"/>
</dbReference>
<organism evidence="1 2">
    <name type="scientific">Mesobacillus foraminis</name>
    <dbReference type="NCBI Taxonomy" id="279826"/>
    <lineage>
        <taxon>Bacteria</taxon>
        <taxon>Bacillati</taxon>
        <taxon>Bacillota</taxon>
        <taxon>Bacilli</taxon>
        <taxon>Bacillales</taxon>
        <taxon>Bacillaceae</taxon>
        <taxon>Mesobacillus</taxon>
    </lineage>
</organism>
<dbReference type="Proteomes" id="UP000295689">
    <property type="component" value="Unassembled WGS sequence"/>
</dbReference>
<proteinExistence type="predicted"/>
<evidence type="ECO:0000313" key="1">
    <source>
        <dbReference type="EMBL" id="TCN26001.1"/>
    </source>
</evidence>
<keyword evidence="2" id="KW-1185">Reference proteome</keyword>
<dbReference type="AlphaFoldDB" id="A0A4R2BG99"/>
<name>A0A4R2BG99_9BACI</name>
<sequence>MLYHPQVQFLLISHSTEKERVLYDQNSHPYLLPKIGPRPPFYWNPRYEPFFPKI</sequence>
<dbReference type="EMBL" id="SLVV01000004">
    <property type="protein sequence ID" value="TCN26001.1"/>
    <property type="molecule type" value="Genomic_DNA"/>
</dbReference>
<accession>A0A4R2BG99</accession>
<reference evidence="1 2" key="1">
    <citation type="journal article" date="2015" name="Stand. Genomic Sci.">
        <title>Genomic Encyclopedia of Bacterial and Archaeal Type Strains, Phase III: the genomes of soil and plant-associated and newly described type strains.</title>
        <authorList>
            <person name="Whitman W.B."/>
            <person name="Woyke T."/>
            <person name="Klenk H.P."/>
            <person name="Zhou Y."/>
            <person name="Lilburn T.G."/>
            <person name="Beck B.J."/>
            <person name="De Vos P."/>
            <person name="Vandamme P."/>
            <person name="Eisen J.A."/>
            <person name="Garrity G."/>
            <person name="Hugenholtz P."/>
            <person name="Kyrpides N.C."/>
        </authorList>
    </citation>
    <scope>NUCLEOTIDE SEQUENCE [LARGE SCALE GENOMIC DNA]</scope>
    <source>
        <strain evidence="1 2">CV53</strain>
    </source>
</reference>
<evidence type="ECO:0000313" key="2">
    <source>
        <dbReference type="Proteomes" id="UP000295689"/>
    </source>
</evidence>
<protein>
    <submittedName>
        <fullName evidence="1">Uncharacterized protein</fullName>
    </submittedName>
</protein>
<comment type="caution">
    <text evidence="1">The sequence shown here is derived from an EMBL/GenBank/DDBJ whole genome shotgun (WGS) entry which is preliminary data.</text>
</comment>
<gene>
    <name evidence="1" type="ORF">EV146_104108</name>
</gene>